<dbReference type="Gene3D" id="2.30.30.30">
    <property type="match status" value="1"/>
</dbReference>
<dbReference type="NCBIfam" id="TIGR01079">
    <property type="entry name" value="rplX_bact"/>
    <property type="match status" value="1"/>
</dbReference>
<dbReference type="EMBL" id="MNUI01000084">
    <property type="protein sequence ID" value="OIN88103.1"/>
    <property type="molecule type" value="Genomic_DNA"/>
</dbReference>
<dbReference type="GO" id="GO:0005840">
    <property type="term" value="C:ribosome"/>
    <property type="evidence" value="ECO:0007669"/>
    <property type="project" value="UniProtKB-KW"/>
</dbReference>
<comment type="function">
    <text evidence="5">One of two assembly initiator proteins, it binds directly to the 5'-end of the 23S rRNA, where it nucleates assembly of the 50S subunit.</text>
</comment>
<evidence type="ECO:0000256" key="5">
    <source>
        <dbReference type="HAMAP-Rule" id="MF_01326"/>
    </source>
</evidence>
<comment type="similarity">
    <text evidence="1 5">Belongs to the universal ribosomal protein uL24 family.</text>
</comment>
<organism evidence="7 8">
    <name type="scientific">Candidatus Beckwithbacteria bacterium CG1_02_47_37</name>
    <dbReference type="NCBI Taxonomy" id="1805034"/>
    <lineage>
        <taxon>Bacteria</taxon>
        <taxon>Candidatus Beckwithiibacteriota</taxon>
    </lineage>
</organism>
<evidence type="ECO:0000256" key="2">
    <source>
        <dbReference type="ARBA" id="ARBA00022980"/>
    </source>
</evidence>
<dbReference type="STRING" id="1805034.AUJ59_04545"/>
<dbReference type="SUPFAM" id="SSF50104">
    <property type="entry name" value="Translation proteins SH3-like domain"/>
    <property type="match status" value="1"/>
</dbReference>
<comment type="subunit">
    <text evidence="5">Part of the 50S ribosomal subunit.</text>
</comment>
<dbReference type="CDD" id="cd06089">
    <property type="entry name" value="KOW_RPL26"/>
    <property type="match status" value="1"/>
</dbReference>
<accession>A0A1J4RMK0</accession>
<evidence type="ECO:0000313" key="8">
    <source>
        <dbReference type="Proteomes" id="UP000183144"/>
    </source>
</evidence>
<proteinExistence type="inferred from homology"/>
<evidence type="ECO:0000313" key="7">
    <source>
        <dbReference type="EMBL" id="OIN88103.1"/>
    </source>
</evidence>
<feature type="domain" description="KOW" evidence="6">
    <location>
        <begin position="2"/>
        <end position="29"/>
    </location>
</feature>
<keyword evidence="5" id="KW-0699">rRNA-binding</keyword>
<comment type="function">
    <text evidence="5">One of the proteins that surrounds the polypeptide exit tunnel on the outside of the subunit.</text>
</comment>
<reference evidence="7 8" key="1">
    <citation type="journal article" date="2016" name="Environ. Microbiol.">
        <title>Genomic resolution of a cold subsurface aquifer community provides metabolic insights for novel microbes adapted to high CO concentrations.</title>
        <authorList>
            <person name="Probst A.J."/>
            <person name="Castelle C.J."/>
            <person name="Singh A."/>
            <person name="Brown C.T."/>
            <person name="Anantharaman K."/>
            <person name="Sharon I."/>
            <person name="Hug L.A."/>
            <person name="Burstein D."/>
            <person name="Emerson J.B."/>
            <person name="Thomas B.C."/>
            <person name="Banfield J.F."/>
        </authorList>
    </citation>
    <scope>NUCLEOTIDE SEQUENCE [LARGE SCALE GENOMIC DNA]</scope>
    <source>
        <strain evidence="7">CG1_02_47_37</strain>
    </source>
</reference>
<dbReference type="GO" id="GO:0019843">
    <property type="term" value="F:rRNA binding"/>
    <property type="evidence" value="ECO:0007669"/>
    <property type="project" value="UniProtKB-UniRule"/>
</dbReference>
<name>A0A1J4RMK0_9BACT</name>
<dbReference type="Pfam" id="PF00467">
    <property type="entry name" value="KOW"/>
    <property type="match status" value="1"/>
</dbReference>
<dbReference type="SMART" id="SM00739">
    <property type="entry name" value="KOW"/>
    <property type="match status" value="1"/>
</dbReference>
<dbReference type="InterPro" id="IPR003256">
    <property type="entry name" value="Ribosomal_uL24"/>
</dbReference>
<keyword evidence="2 5" id="KW-0689">Ribosomal protein</keyword>
<dbReference type="InterPro" id="IPR014722">
    <property type="entry name" value="Rib_uL2_dom2"/>
</dbReference>
<gene>
    <name evidence="5" type="primary">rplX</name>
    <name evidence="7" type="ORF">AUJ59_04545</name>
</gene>
<evidence type="ECO:0000256" key="1">
    <source>
        <dbReference type="ARBA" id="ARBA00010618"/>
    </source>
</evidence>
<dbReference type="GO" id="GO:1990904">
    <property type="term" value="C:ribonucleoprotein complex"/>
    <property type="evidence" value="ECO:0007669"/>
    <property type="project" value="UniProtKB-KW"/>
</dbReference>
<dbReference type="PANTHER" id="PTHR12903">
    <property type="entry name" value="MITOCHONDRIAL RIBOSOMAL PROTEIN L24"/>
    <property type="match status" value="1"/>
</dbReference>
<dbReference type="HAMAP" id="MF_01326_B">
    <property type="entry name" value="Ribosomal_uL24_B"/>
    <property type="match status" value="1"/>
</dbReference>
<comment type="caution">
    <text evidence="7">The sequence shown here is derived from an EMBL/GenBank/DDBJ whole genome shotgun (WGS) entry which is preliminary data.</text>
</comment>
<dbReference type="InterPro" id="IPR005824">
    <property type="entry name" value="KOW"/>
</dbReference>
<evidence type="ECO:0000256" key="3">
    <source>
        <dbReference type="ARBA" id="ARBA00023274"/>
    </source>
</evidence>
<keyword evidence="3 5" id="KW-0687">Ribonucleoprotein</keyword>
<dbReference type="GO" id="GO:0003735">
    <property type="term" value="F:structural constituent of ribosome"/>
    <property type="evidence" value="ECO:0007669"/>
    <property type="project" value="InterPro"/>
</dbReference>
<dbReference type="GO" id="GO:0006412">
    <property type="term" value="P:translation"/>
    <property type="evidence" value="ECO:0007669"/>
    <property type="project" value="UniProtKB-UniRule"/>
</dbReference>
<dbReference type="Proteomes" id="UP000183144">
    <property type="component" value="Unassembled WGS sequence"/>
</dbReference>
<protein>
    <recommendedName>
        <fullName evidence="4 5">Large ribosomal subunit protein uL24</fullName>
    </recommendedName>
</protein>
<dbReference type="InterPro" id="IPR041988">
    <property type="entry name" value="Ribosomal_uL24_KOW"/>
</dbReference>
<evidence type="ECO:0000256" key="4">
    <source>
        <dbReference type="ARBA" id="ARBA00035206"/>
    </source>
</evidence>
<sequence>MKLKVGDQVKITLGKDRGKTGKIEAVLPKKNSVVVPGVNLYKKHVKKQGDKAGQMVELPRPLTLAKIALICPHCHQPTRIGYKMDKKNKVRICKKCGKNL</sequence>
<evidence type="ECO:0000259" key="6">
    <source>
        <dbReference type="SMART" id="SM00739"/>
    </source>
</evidence>
<dbReference type="Pfam" id="PF17136">
    <property type="entry name" value="ribosomal_L24"/>
    <property type="match status" value="1"/>
</dbReference>
<dbReference type="InterPro" id="IPR008991">
    <property type="entry name" value="Translation_prot_SH3-like_sf"/>
</dbReference>
<dbReference type="InterPro" id="IPR057264">
    <property type="entry name" value="Ribosomal_uL24_C"/>
</dbReference>
<dbReference type="AlphaFoldDB" id="A0A1J4RMK0"/>
<keyword evidence="5" id="KW-0694">RNA-binding</keyword>